<keyword evidence="3" id="KW-1185">Reference proteome</keyword>
<dbReference type="PANTHER" id="PTHR45862">
    <property type="entry name" value="PROTEIN SGT1 HOMOLOG"/>
    <property type="match status" value="1"/>
</dbReference>
<evidence type="ECO:0000313" key="3">
    <source>
        <dbReference type="Proteomes" id="UP001497623"/>
    </source>
</evidence>
<sequence length="362" mass="41624">MLPNMCCNFCFDTNSHSILISRKNKFFRECGRTLPIMKLVITSIVIQLEDPNTMALMPNQAISFKVFGESDAREASILGRAGKASINKKTWYNIEYKKPDIMKGKKISIDLKTVQNLNKWKMWVEQRNDVRRHRHNTRMTTVASKLHISTIEDLKRVNKIIRKVQAEQLYCGMSYYMINMMLIKHVKNEVINLNFIDRIQNQSQQLLNCQTFSSECYYTTKTEGGGILKFFIKIEVKLQKRDSIRWNSLEGDGAAPSIKVANLAGPVSSAPTAYPSSHTKKHDWNKLEAMMKEEEENEKLEGDAALNQLFQKIYSQGNEETRRAMNKSFVESGGTVLSTNWNEVAPEKVEVKPPDGMEHKTW</sequence>
<dbReference type="GO" id="GO:0051087">
    <property type="term" value="F:protein-folding chaperone binding"/>
    <property type="evidence" value="ECO:0007669"/>
    <property type="project" value="InterPro"/>
</dbReference>
<reference evidence="2 3" key="1">
    <citation type="submission" date="2024-05" db="EMBL/GenBank/DDBJ databases">
        <authorList>
            <person name="Wallberg A."/>
        </authorList>
    </citation>
    <scope>NUCLEOTIDE SEQUENCE [LARGE SCALE GENOMIC DNA]</scope>
</reference>
<dbReference type="Proteomes" id="UP001497623">
    <property type="component" value="Unassembled WGS sequence"/>
</dbReference>
<dbReference type="PROSITE" id="PS51048">
    <property type="entry name" value="SGS"/>
    <property type="match status" value="1"/>
</dbReference>
<dbReference type="AlphaFoldDB" id="A0AAV2Q1Y4"/>
<evidence type="ECO:0000313" key="2">
    <source>
        <dbReference type="EMBL" id="CAL4068345.1"/>
    </source>
</evidence>
<dbReference type="InterPro" id="IPR008978">
    <property type="entry name" value="HSP20-like_chaperone"/>
</dbReference>
<dbReference type="Pfam" id="PF05002">
    <property type="entry name" value="SGS"/>
    <property type="match status" value="1"/>
</dbReference>
<comment type="caution">
    <text evidence="2">The sequence shown here is derived from an EMBL/GenBank/DDBJ whole genome shotgun (WGS) entry which is preliminary data.</text>
</comment>
<proteinExistence type="predicted"/>
<protein>
    <recommendedName>
        <fullName evidence="1">SGS domain-containing protein</fullName>
    </recommendedName>
</protein>
<name>A0AAV2Q1Y4_MEGNR</name>
<feature type="non-terminal residue" evidence="2">
    <location>
        <position position="362"/>
    </location>
</feature>
<evidence type="ECO:0000259" key="1">
    <source>
        <dbReference type="PROSITE" id="PS51048"/>
    </source>
</evidence>
<accession>A0AAV2Q1Y4</accession>
<feature type="domain" description="SGS" evidence="1">
    <location>
        <begin position="273"/>
        <end position="362"/>
    </location>
</feature>
<gene>
    <name evidence="2" type="ORF">MNOR_LOCUS7147</name>
</gene>
<dbReference type="InterPro" id="IPR007699">
    <property type="entry name" value="SGS_dom"/>
</dbReference>
<organism evidence="2 3">
    <name type="scientific">Meganyctiphanes norvegica</name>
    <name type="common">Northern krill</name>
    <name type="synonym">Thysanopoda norvegica</name>
    <dbReference type="NCBI Taxonomy" id="48144"/>
    <lineage>
        <taxon>Eukaryota</taxon>
        <taxon>Metazoa</taxon>
        <taxon>Ecdysozoa</taxon>
        <taxon>Arthropoda</taxon>
        <taxon>Crustacea</taxon>
        <taxon>Multicrustacea</taxon>
        <taxon>Malacostraca</taxon>
        <taxon>Eumalacostraca</taxon>
        <taxon>Eucarida</taxon>
        <taxon>Euphausiacea</taxon>
        <taxon>Euphausiidae</taxon>
        <taxon>Meganyctiphanes</taxon>
    </lineage>
</organism>
<dbReference type="InterPro" id="IPR044563">
    <property type="entry name" value="Sgt1-like"/>
</dbReference>
<dbReference type="SUPFAM" id="SSF49764">
    <property type="entry name" value="HSP20-like chaperones"/>
    <property type="match status" value="1"/>
</dbReference>
<dbReference type="EMBL" id="CAXKWB010003087">
    <property type="protein sequence ID" value="CAL4068345.1"/>
    <property type="molecule type" value="Genomic_DNA"/>
</dbReference>